<dbReference type="Pfam" id="PF00462">
    <property type="entry name" value="Glutaredoxin"/>
    <property type="match status" value="1"/>
</dbReference>
<dbReference type="AlphaFoldDB" id="A0A364VE23"/>
<protein>
    <submittedName>
        <fullName evidence="2">NrdH-redoxin</fullName>
    </submittedName>
</protein>
<dbReference type="EMBL" id="PHQP01000003">
    <property type="protein sequence ID" value="RAV34893.1"/>
    <property type="molecule type" value="Genomic_DNA"/>
</dbReference>
<feature type="domain" description="Glutaredoxin" evidence="1">
    <location>
        <begin position="6"/>
        <end position="43"/>
    </location>
</feature>
<accession>A0A364VE23</accession>
<comment type="caution">
    <text evidence="2">The sequence shown here is derived from an EMBL/GenBank/DDBJ whole genome shotgun (WGS) entry which is preliminary data.</text>
</comment>
<evidence type="ECO:0000313" key="3">
    <source>
        <dbReference type="Proteomes" id="UP000251047"/>
    </source>
</evidence>
<name>A0A364VE23_9CORY</name>
<dbReference type="SUPFAM" id="SSF52833">
    <property type="entry name" value="Thioredoxin-like"/>
    <property type="match status" value="1"/>
</dbReference>
<sequence>MRDGLTIYTQPGCSHCTAVKRMFTKAGAPYDELRITDEVREWAISEGLTVAPIVTAKNGDKEYRFCGSRPGDVAHAIDVIEGDHGD</sequence>
<dbReference type="InterPro" id="IPR002109">
    <property type="entry name" value="Glutaredoxin"/>
</dbReference>
<dbReference type="Gene3D" id="3.40.30.10">
    <property type="entry name" value="Glutaredoxin"/>
    <property type="match status" value="1"/>
</dbReference>
<dbReference type="Proteomes" id="UP000251047">
    <property type="component" value="Unassembled WGS sequence"/>
</dbReference>
<evidence type="ECO:0000313" key="2">
    <source>
        <dbReference type="EMBL" id="RAV34893.1"/>
    </source>
</evidence>
<gene>
    <name evidence="2" type="ORF">CWC39_00710</name>
</gene>
<proteinExistence type="predicted"/>
<reference evidence="2 3" key="1">
    <citation type="journal article" date="2018" name="Syst. Appl. Microbiol.">
        <title>Corynebacterium heidelbergense sp. nov., isolated from the preen glands of Egyptian geese (Alopochen aegyptiacus).</title>
        <authorList>
            <person name="Braun M.S."/>
            <person name="Wang E."/>
            <person name="Zimmermann S."/>
            <person name="Wink M."/>
        </authorList>
    </citation>
    <scope>NUCLEOTIDE SEQUENCE [LARGE SCALE GENOMIC DNA]</scope>
    <source>
        <strain evidence="2 3">DSM 104638</strain>
    </source>
</reference>
<dbReference type="InterPro" id="IPR036249">
    <property type="entry name" value="Thioredoxin-like_sf"/>
</dbReference>
<evidence type="ECO:0000259" key="1">
    <source>
        <dbReference type="Pfam" id="PF00462"/>
    </source>
</evidence>
<organism evidence="2 3">
    <name type="scientific">Corynebacterium heidelbergense</name>
    <dbReference type="NCBI Taxonomy" id="2055947"/>
    <lineage>
        <taxon>Bacteria</taxon>
        <taxon>Bacillati</taxon>
        <taxon>Actinomycetota</taxon>
        <taxon>Actinomycetes</taxon>
        <taxon>Mycobacteriales</taxon>
        <taxon>Corynebacteriaceae</taxon>
        <taxon>Corynebacterium</taxon>
    </lineage>
</organism>
<dbReference type="RefSeq" id="WP_112768609.1">
    <property type="nucleotide sequence ID" value="NZ_CP063191.1"/>
</dbReference>
<dbReference type="OrthoDB" id="4629873at2"/>